<dbReference type="SMART" id="SM00867">
    <property type="entry name" value="YceI"/>
    <property type="match status" value="1"/>
</dbReference>
<dbReference type="Proteomes" id="UP001403385">
    <property type="component" value="Unassembled WGS sequence"/>
</dbReference>
<proteinExistence type="predicted"/>
<name>A0AAW9S414_9BACT</name>
<feature type="domain" description="Lipid/polyisoprenoid-binding YceI-like" evidence="2">
    <location>
        <begin position="30"/>
        <end position="199"/>
    </location>
</feature>
<keyword evidence="1" id="KW-0732">Signal</keyword>
<dbReference type="RefSeq" id="WP_346819272.1">
    <property type="nucleotide sequence ID" value="NZ_JBDKWZ010000001.1"/>
</dbReference>
<evidence type="ECO:0000256" key="1">
    <source>
        <dbReference type="SAM" id="SignalP"/>
    </source>
</evidence>
<dbReference type="Gene3D" id="2.40.128.110">
    <property type="entry name" value="Lipid/polyisoprenoid-binding, YceI-like"/>
    <property type="match status" value="1"/>
</dbReference>
<gene>
    <name evidence="3" type="ORF">AAG747_01110</name>
</gene>
<reference evidence="3 4" key="1">
    <citation type="submission" date="2024-04" db="EMBL/GenBank/DDBJ databases">
        <title>Novel genus in family Flammeovirgaceae.</title>
        <authorList>
            <person name="Nguyen T.H."/>
            <person name="Vuong T.Q."/>
            <person name="Le H."/>
            <person name="Kim S.-G."/>
        </authorList>
    </citation>
    <scope>NUCLEOTIDE SEQUENCE [LARGE SCALE GENOMIC DNA]</scope>
    <source>
        <strain evidence="3 4">JCM 23209</strain>
    </source>
</reference>
<dbReference type="EMBL" id="JBDKWZ010000001">
    <property type="protein sequence ID" value="MEN7546485.1"/>
    <property type="molecule type" value="Genomic_DNA"/>
</dbReference>
<sequence>MKRVNILIAAAFIAFLSSFTTIDNDKKSFKAKVDTKDSKVEWVGEKVTGKHEGTINIANGQLEVKNKKIVSGSFEIDMNSINVTDLEGEYKQKLEGHLKSDDFFGVNNHSKAKFVITKAVSQGRDKYKVSGDLTIKGITNKIEFPATVKIEGERVTALAKITIDRTKFNIKYGSGSFFDNLGDKTIYDEFKLDVTLITE</sequence>
<dbReference type="Pfam" id="PF04264">
    <property type="entry name" value="YceI"/>
    <property type="match status" value="1"/>
</dbReference>
<keyword evidence="4" id="KW-1185">Reference proteome</keyword>
<evidence type="ECO:0000259" key="2">
    <source>
        <dbReference type="SMART" id="SM00867"/>
    </source>
</evidence>
<dbReference type="SUPFAM" id="SSF101874">
    <property type="entry name" value="YceI-like"/>
    <property type="match status" value="1"/>
</dbReference>
<accession>A0AAW9S414</accession>
<comment type="caution">
    <text evidence="3">The sequence shown here is derived from an EMBL/GenBank/DDBJ whole genome shotgun (WGS) entry which is preliminary data.</text>
</comment>
<dbReference type="InterPro" id="IPR036761">
    <property type="entry name" value="TTHA0802/YceI-like_sf"/>
</dbReference>
<feature type="signal peptide" evidence="1">
    <location>
        <begin position="1"/>
        <end position="22"/>
    </location>
</feature>
<feature type="chain" id="PRO_5043734865" evidence="1">
    <location>
        <begin position="23"/>
        <end position="199"/>
    </location>
</feature>
<organism evidence="3 4">
    <name type="scientific">Rapidithrix thailandica</name>
    <dbReference type="NCBI Taxonomy" id="413964"/>
    <lineage>
        <taxon>Bacteria</taxon>
        <taxon>Pseudomonadati</taxon>
        <taxon>Bacteroidota</taxon>
        <taxon>Cytophagia</taxon>
        <taxon>Cytophagales</taxon>
        <taxon>Flammeovirgaceae</taxon>
        <taxon>Rapidithrix</taxon>
    </lineage>
</organism>
<dbReference type="AlphaFoldDB" id="A0AAW9S414"/>
<dbReference type="InterPro" id="IPR007372">
    <property type="entry name" value="Lipid/polyisoprenoid-bd_YceI"/>
</dbReference>
<dbReference type="PANTHER" id="PTHR34406:SF1">
    <property type="entry name" value="PROTEIN YCEI"/>
    <property type="match status" value="1"/>
</dbReference>
<evidence type="ECO:0000313" key="4">
    <source>
        <dbReference type="Proteomes" id="UP001403385"/>
    </source>
</evidence>
<evidence type="ECO:0000313" key="3">
    <source>
        <dbReference type="EMBL" id="MEN7546485.1"/>
    </source>
</evidence>
<protein>
    <submittedName>
        <fullName evidence="3">YceI family protein</fullName>
    </submittedName>
</protein>
<dbReference type="PANTHER" id="PTHR34406">
    <property type="entry name" value="PROTEIN YCEI"/>
    <property type="match status" value="1"/>
</dbReference>